<evidence type="ECO:0000313" key="15">
    <source>
        <dbReference type="Proteomes" id="UP000016662"/>
    </source>
</evidence>
<protein>
    <recommendedName>
        <fullName evidence="8">Leucine--tRNA ligase</fullName>
        <ecNumber evidence="8">6.1.1.4</ecNumber>
    </recommendedName>
    <alternativeName>
        <fullName evidence="8">Leucyl-tRNA synthetase</fullName>
        <shortName evidence="8">LeuRS</shortName>
    </alternativeName>
</protein>
<accession>U2LZL0</accession>
<evidence type="ECO:0000256" key="1">
    <source>
        <dbReference type="ARBA" id="ARBA00005594"/>
    </source>
</evidence>
<evidence type="ECO:0000313" key="14">
    <source>
        <dbReference type="EMBL" id="ERJ92518.1"/>
    </source>
</evidence>
<evidence type="ECO:0000256" key="5">
    <source>
        <dbReference type="ARBA" id="ARBA00022917"/>
    </source>
</evidence>
<dbReference type="PANTHER" id="PTHR43740">
    <property type="entry name" value="LEUCYL-TRNA SYNTHETASE"/>
    <property type="match status" value="1"/>
</dbReference>
<dbReference type="SUPFAM" id="SSF47323">
    <property type="entry name" value="Anticodon-binding domain of a subclass of class I aminoacyl-tRNA synthetases"/>
    <property type="match status" value="1"/>
</dbReference>
<dbReference type="Pfam" id="PF00133">
    <property type="entry name" value="tRNA-synt_1"/>
    <property type="match status" value="1"/>
</dbReference>
<dbReference type="Pfam" id="PF09334">
    <property type="entry name" value="tRNA-synt_1g"/>
    <property type="match status" value="1"/>
</dbReference>
<keyword evidence="15" id="KW-1185">Reference proteome</keyword>
<name>U2LZL0_9FIRM</name>
<dbReference type="GO" id="GO:0004823">
    <property type="term" value="F:leucine-tRNA ligase activity"/>
    <property type="evidence" value="ECO:0007669"/>
    <property type="project" value="UniProtKB-UniRule"/>
</dbReference>
<dbReference type="InterPro" id="IPR009008">
    <property type="entry name" value="Val/Leu/Ile-tRNA-synth_edit"/>
</dbReference>
<comment type="caution">
    <text evidence="14">The sequence shown here is derived from an EMBL/GenBank/DDBJ whole genome shotgun (WGS) entry which is preliminary data.</text>
</comment>
<evidence type="ECO:0000256" key="8">
    <source>
        <dbReference type="HAMAP-Rule" id="MF_00049"/>
    </source>
</evidence>
<dbReference type="FunFam" id="1.10.730.10:FF:000002">
    <property type="entry name" value="Leucine--tRNA ligase"/>
    <property type="match status" value="1"/>
</dbReference>
<dbReference type="Gene3D" id="1.10.730.10">
    <property type="entry name" value="Isoleucyl-tRNA Synthetase, Domain 1"/>
    <property type="match status" value="1"/>
</dbReference>
<feature type="short sequence motif" description="'KMSKS' region" evidence="8">
    <location>
        <begin position="582"/>
        <end position="586"/>
    </location>
</feature>
<keyword evidence="4 8" id="KW-0067">ATP-binding</keyword>
<dbReference type="eggNOG" id="COG0495">
    <property type="taxonomic scope" value="Bacteria"/>
</dbReference>
<dbReference type="GO" id="GO:0006429">
    <property type="term" value="P:leucyl-tRNA aminoacylation"/>
    <property type="evidence" value="ECO:0007669"/>
    <property type="project" value="UniProtKB-UniRule"/>
</dbReference>
<dbReference type="PATRIC" id="fig|411473.3.peg.1955"/>
<evidence type="ECO:0000256" key="3">
    <source>
        <dbReference type="ARBA" id="ARBA00022741"/>
    </source>
</evidence>
<dbReference type="RefSeq" id="WP_021680524.1">
    <property type="nucleotide sequence ID" value="NZ_KI260295.1"/>
</dbReference>
<evidence type="ECO:0000256" key="4">
    <source>
        <dbReference type="ARBA" id="ARBA00022840"/>
    </source>
</evidence>
<dbReference type="GO" id="GO:0002161">
    <property type="term" value="F:aminoacyl-tRNA deacylase activity"/>
    <property type="evidence" value="ECO:0007669"/>
    <property type="project" value="InterPro"/>
</dbReference>
<dbReference type="CDD" id="cd00812">
    <property type="entry name" value="LeuRS_core"/>
    <property type="match status" value="1"/>
</dbReference>
<keyword evidence="5 8" id="KW-0648">Protein biosynthesis</keyword>
<sequence>MSNKYDFASVEPKWQKYWEEHGSFRASEDHTKPKFYALVEFPYPSGHGMHVGHIKAYSGLEVVSRKRRMQGYNVLFPIGFDAYGLPTENTAIKTGVHPRKVTDDNIVKFTGQLKRVGFSFDWSRVIDTTDEKYYKWTQWIFLKMFEKGLAFRDKTLVNYCPSCKVVLSNEDSQGGKCDICHSEIVQKTKEVWYLRITEYADKLLQGLEEVDYLPNVKLQQQNWIGKSTGAFVNFAVKEHADEKLRIYTTRPDTLYGVTFMVIAPEHPIIQKYRDSIANIAELDAYKTECAKKSEFERTQLVKDKTGVKIDGLTGINPVTGKEIPIYISDYVMMGYGTGAIMAVPAHDTRDYDFAKKFGIDIIEVIKGGDISKEAYTGDGEMVNSGILNGITNKKDAIAKMLEVLAEKGCGEKGVQYKMKDWAFNRQRYWGEPIPIVYCPKCGMVPVPYDQLPLRLPPVENFEPGKDGESPLAKIESFVNCKCPKCGAAARRETDTMPQWAGSSWYFLRYCDPHNDKEFASQEALKYWMPVDWYNGGMEHVTRHMIYSRFWHKFLYDLDLVPTSEPYAKRTAQGLILGPDGEKMSKSRGNVVDPNDVVDVYGADVLRLYVLFMGDYEKAAPWSDSSVKGCKRFVDRIWALQDKVTDSDSYSDALRSKMHKTIKKVSEDIESMKFNTAIAAMMTLLNDIYDAGSITRKEFRDLLVLLYPFAPHVSEELYQLIGCEGVLSEQEWVTYDEALCVDDMIEIVVQINGKVKTKMNIPADAEKEAVLEQAAADTKIMEATAGKTIIKQIYVPKKLVNFVVK</sequence>
<dbReference type="InterPro" id="IPR002300">
    <property type="entry name" value="aa-tRNA-synth_Ia"/>
</dbReference>
<evidence type="ECO:0000259" key="12">
    <source>
        <dbReference type="Pfam" id="PF09334"/>
    </source>
</evidence>
<evidence type="ECO:0000256" key="6">
    <source>
        <dbReference type="ARBA" id="ARBA00023146"/>
    </source>
</evidence>
<dbReference type="GO" id="GO:0005524">
    <property type="term" value="F:ATP binding"/>
    <property type="evidence" value="ECO:0007669"/>
    <property type="project" value="UniProtKB-UniRule"/>
</dbReference>
<dbReference type="AlphaFoldDB" id="U2LZL0"/>
<dbReference type="PRINTS" id="PR00985">
    <property type="entry name" value="TRNASYNTHLEU"/>
</dbReference>
<feature type="domain" description="Methionyl/Valyl/Leucyl/Isoleucyl-tRNA synthetase anticodon-binding" evidence="11">
    <location>
        <begin position="653"/>
        <end position="769"/>
    </location>
</feature>
<evidence type="ECO:0000259" key="13">
    <source>
        <dbReference type="Pfam" id="PF13603"/>
    </source>
</evidence>
<evidence type="ECO:0000259" key="11">
    <source>
        <dbReference type="Pfam" id="PF08264"/>
    </source>
</evidence>
<feature type="binding site" evidence="8">
    <location>
        <position position="585"/>
    </location>
    <ligand>
        <name>ATP</name>
        <dbReference type="ChEBI" id="CHEBI:30616"/>
    </ligand>
</feature>
<proteinExistence type="inferred from homology"/>
<evidence type="ECO:0000259" key="10">
    <source>
        <dbReference type="Pfam" id="PF00133"/>
    </source>
</evidence>
<dbReference type="InterPro" id="IPR013155">
    <property type="entry name" value="M/V/L/I-tRNA-synth_anticd-bd"/>
</dbReference>
<dbReference type="Pfam" id="PF13603">
    <property type="entry name" value="tRNA-synt_1_2"/>
    <property type="match status" value="1"/>
</dbReference>
<dbReference type="HAMAP" id="MF_00049_B">
    <property type="entry name" value="Leu_tRNA_synth_B"/>
    <property type="match status" value="1"/>
</dbReference>
<dbReference type="Pfam" id="PF08264">
    <property type="entry name" value="Anticodon_1"/>
    <property type="match status" value="1"/>
</dbReference>
<dbReference type="GO" id="GO:0005829">
    <property type="term" value="C:cytosol"/>
    <property type="evidence" value="ECO:0007669"/>
    <property type="project" value="TreeGrafter"/>
</dbReference>
<dbReference type="OrthoDB" id="9810365at2"/>
<feature type="domain" description="Methionyl/Leucyl tRNA synthetase" evidence="12">
    <location>
        <begin position="41"/>
        <end position="183"/>
    </location>
</feature>
<keyword evidence="3 8" id="KW-0547">Nucleotide-binding</keyword>
<dbReference type="Gene3D" id="3.90.740.10">
    <property type="entry name" value="Valyl/Leucyl/Isoleucyl-tRNA synthetase, editing domain"/>
    <property type="match status" value="1"/>
</dbReference>
<keyword evidence="6 8" id="KW-0030">Aminoacyl-tRNA synthetase</keyword>
<organism evidence="14 15">
    <name type="scientific">Ruminococcus callidus ATCC 27760</name>
    <dbReference type="NCBI Taxonomy" id="411473"/>
    <lineage>
        <taxon>Bacteria</taxon>
        <taxon>Bacillati</taxon>
        <taxon>Bacillota</taxon>
        <taxon>Clostridia</taxon>
        <taxon>Eubacteriales</taxon>
        <taxon>Oscillospiraceae</taxon>
        <taxon>Ruminococcus</taxon>
    </lineage>
</organism>
<keyword evidence="8" id="KW-0963">Cytoplasm</keyword>
<comment type="caution">
    <text evidence="8">Lacks conserved residue(s) required for the propagation of feature annotation.</text>
</comment>
<dbReference type="Gene3D" id="3.10.20.590">
    <property type="match status" value="1"/>
</dbReference>
<evidence type="ECO:0000256" key="9">
    <source>
        <dbReference type="RuleBase" id="RU363039"/>
    </source>
</evidence>
<keyword evidence="2 8" id="KW-0436">Ligase</keyword>
<dbReference type="InterPro" id="IPR015413">
    <property type="entry name" value="Methionyl/Leucyl_tRNA_Synth"/>
</dbReference>
<dbReference type="HOGENOM" id="CLU_004427_0_0_9"/>
<dbReference type="FunFam" id="3.40.50.620:FF:000060">
    <property type="entry name" value="Leucine--tRNA ligase"/>
    <property type="match status" value="1"/>
</dbReference>
<dbReference type="InterPro" id="IPR014729">
    <property type="entry name" value="Rossmann-like_a/b/a_fold"/>
</dbReference>
<dbReference type="GeneID" id="93693391"/>
<comment type="subcellular location">
    <subcellularLocation>
        <location evidence="8">Cytoplasm</location>
    </subcellularLocation>
</comment>
<dbReference type="InterPro" id="IPR025709">
    <property type="entry name" value="Leu_tRNA-synth_edit"/>
</dbReference>
<comment type="catalytic activity">
    <reaction evidence="7 8">
        <text>tRNA(Leu) + L-leucine + ATP = L-leucyl-tRNA(Leu) + AMP + diphosphate</text>
        <dbReference type="Rhea" id="RHEA:11688"/>
        <dbReference type="Rhea" id="RHEA-COMP:9613"/>
        <dbReference type="Rhea" id="RHEA-COMP:9622"/>
        <dbReference type="ChEBI" id="CHEBI:30616"/>
        <dbReference type="ChEBI" id="CHEBI:33019"/>
        <dbReference type="ChEBI" id="CHEBI:57427"/>
        <dbReference type="ChEBI" id="CHEBI:78442"/>
        <dbReference type="ChEBI" id="CHEBI:78494"/>
        <dbReference type="ChEBI" id="CHEBI:456215"/>
        <dbReference type="EC" id="6.1.1.4"/>
    </reaction>
</comment>
<dbReference type="PANTHER" id="PTHR43740:SF2">
    <property type="entry name" value="LEUCINE--TRNA LIGASE, MITOCHONDRIAL"/>
    <property type="match status" value="1"/>
</dbReference>
<dbReference type="InterPro" id="IPR002302">
    <property type="entry name" value="Leu-tRNA-ligase"/>
</dbReference>
<dbReference type="EMBL" id="AWVF01000292">
    <property type="protein sequence ID" value="ERJ92518.1"/>
    <property type="molecule type" value="Genomic_DNA"/>
</dbReference>
<dbReference type="FunFam" id="3.40.50.620:FF:000056">
    <property type="entry name" value="Leucine--tRNA ligase"/>
    <property type="match status" value="1"/>
</dbReference>
<feature type="domain" description="Leucyl-tRNA synthetase editing" evidence="13">
    <location>
        <begin position="221"/>
        <end position="400"/>
    </location>
</feature>
<dbReference type="EC" id="6.1.1.4" evidence="8"/>
<dbReference type="Proteomes" id="UP000016662">
    <property type="component" value="Unassembled WGS sequence"/>
</dbReference>
<dbReference type="SUPFAM" id="SSF52374">
    <property type="entry name" value="Nucleotidylyl transferase"/>
    <property type="match status" value="1"/>
</dbReference>
<gene>
    <name evidence="8" type="primary">leuS</name>
    <name evidence="14" type="ORF">RUMCAL_02357</name>
</gene>
<evidence type="ECO:0000256" key="2">
    <source>
        <dbReference type="ARBA" id="ARBA00022598"/>
    </source>
</evidence>
<comment type="similarity">
    <text evidence="1 8 9">Belongs to the class-I aminoacyl-tRNA synthetase family.</text>
</comment>
<dbReference type="Gene3D" id="3.40.50.620">
    <property type="entry name" value="HUPs"/>
    <property type="match status" value="2"/>
</dbReference>
<dbReference type="STRING" id="411473.RUMCAL_02357"/>
<dbReference type="InterPro" id="IPR009080">
    <property type="entry name" value="tRNAsynth_Ia_anticodon-bd"/>
</dbReference>
<dbReference type="SUPFAM" id="SSF50677">
    <property type="entry name" value="ValRS/IleRS/LeuRS editing domain"/>
    <property type="match status" value="1"/>
</dbReference>
<dbReference type="NCBIfam" id="TIGR00396">
    <property type="entry name" value="leuS_bact"/>
    <property type="match status" value="1"/>
</dbReference>
<reference evidence="14 15" key="1">
    <citation type="submission" date="2013-07" db="EMBL/GenBank/DDBJ databases">
        <authorList>
            <person name="Weinstock G."/>
            <person name="Sodergren E."/>
            <person name="Wylie T."/>
            <person name="Fulton L."/>
            <person name="Fulton R."/>
            <person name="Fronick C."/>
            <person name="O'Laughlin M."/>
            <person name="Godfrey J."/>
            <person name="Miner T."/>
            <person name="Herter B."/>
            <person name="Appelbaum E."/>
            <person name="Cordes M."/>
            <person name="Lek S."/>
            <person name="Wollam A."/>
            <person name="Pepin K.H."/>
            <person name="Palsikar V.B."/>
            <person name="Mitreva M."/>
            <person name="Wilson R.K."/>
        </authorList>
    </citation>
    <scope>NUCLEOTIDE SEQUENCE [LARGE SCALE GENOMIC DNA]</scope>
    <source>
        <strain evidence="14 15">ATCC 27760</strain>
    </source>
</reference>
<feature type="domain" description="Aminoacyl-tRNA synthetase class Ia" evidence="10">
    <location>
        <begin position="418"/>
        <end position="619"/>
    </location>
</feature>
<dbReference type="CDD" id="cd07958">
    <property type="entry name" value="Anticodon_Ia_Leu_BEm"/>
    <property type="match status" value="1"/>
</dbReference>
<evidence type="ECO:0000256" key="7">
    <source>
        <dbReference type="ARBA" id="ARBA00047469"/>
    </source>
</evidence>